<keyword evidence="2" id="KW-1185">Reference proteome</keyword>
<accession>A0A316V490</accession>
<organism evidence="1 2">
    <name type="scientific">Meira miltonrushii</name>
    <dbReference type="NCBI Taxonomy" id="1280837"/>
    <lineage>
        <taxon>Eukaryota</taxon>
        <taxon>Fungi</taxon>
        <taxon>Dikarya</taxon>
        <taxon>Basidiomycota</taxon>
        <taxon>Ustilaginomycotina</taxon>
        <taxon>Exobasidiomycetes</taxon>
        <taxon>Exobasidiales</taxon>
        <taxon>Brachybasidiaceae</taxon>
        <taxon>Meira</taxon>
    </lineage>
</organism>
<gene>
    <name evidence="1" type="ORF">FA14DRAFT_186039</name>
</gene>
<dbReference type="OrthoDB" id="3222453at2759"/>
<protein>
    <submittedName>
        <fullName evidence="1">Uncharacterized protein</fullName>
    </submittedName>
</protein>
<name>A0A316V490_9BASI</name>
<evidence type="ECO:0000313" key="2">
    <source>
        <dbReference type="Proteomes" id="UP000245771"/>
    </source>
</evidence>
<dbReference type="Proteomes" id="UP000245771">
    <property type="component" value="Unassembled WGS sequence"/>
</dbReference>
<dbReference type="EMBL" id="KZ819606">
    <property type="protein sequence ID" value="PWN32272.1"/>
    <property type="molecule type" value="Genomic_DNA"/>
</dbReference>
<dbReference type="AlphaFoldDB" id="A0A316V490"/>
<dbReference type="GeneID" id="37023277"/>
<dbReference type="InParanoid" id="A0A316V490"/>
<reference evidence="1 2" key="1">
    <citation type="journal article" date="2018" name="Mol. Biol. Evol.">
        <title>Broad Genomic Sampling Reveals a Smut Pathogenic Ancestry of the Fungal Clade Ustilaginomycotina.</title>
        <authorList>
            <person name="Kijpornyongpan T."/>
            <person name="Mondo S.J."/>
            <person name="Barry K."/>
            <person name="Sandor L."/>
            <person name="Lee J."/>
            <person name="Lipzen A."/>
            <person name="Pangilinan J."/>
            <person name="LaButti K."/>
            <person name="Hainaut M."/>
            <person name="Henrissat B."/>
            <person name="Grigoriev I.V."/>
            <person name="Spatafora J.W."/>
            <person name="Aime M.C."/>
        </authorList>
    </citation>
    <scope>NUCLEOTIDE SEQUENCE [LARGE SCALE GENOMIC DNA]</scope>
    <source>
        <strain evidence="1 2">MCA 3882</strain>
    </source>
</reference>
<dbReference type="RefSeq" id="XP_025352574.1">
    <property type="nucleotide sequence ID" value="XM_025501496.1"/>
</dbReference>
<evidence type="ECO:0000313" key="1">
    <source>
        <dbReference type="EMBL" id="PWN32272.1"/>
    </source>
</evidence>
<dbReference type="STRING" id="1280837.A0A316V490"/>
<proteinExistence type="predicted"/>
<sequence>MNADKASISNIYARSLYTACEGYPLWNPSKCELGDIGFIRQGTFHTIYNAAEGSGAVPPESTYDPENTKVDLFHTVKKVFLLSLSQDKALYRNFTGTGKIEETLPLLHLAVEPVCAFDIGPRMSSYYESIGASIGANVYADSRYSSSEVNQIIILYRITIKTRFGLTKLRATARPSEDNSRIPPDKEAKAINETIFITSDTRNLNSNETADPLDMVHEYIWSRVELKVERDTSIASDDDALLLCKHVVEERWLDIPEAGKTLQTFKRCLWDAADEITRINQSNFPPPPGGTPDWARSWAPAWGKTYCLEFV</sequence>